<dbReference type="AlphaFoldDB" id="A0A0M2VAJ9"/>
<accession>A0A0M2VAJ9</accession>
<gene>
    <name evidence="2" type="ORF">WG68_07350</name>
</gene>
<reference evidence="2 3" key="1">
    <citation type="submission" date="2015-03" db="EMBL/GenBank/DDBJ databases">
        <title>Draft genome sequences of two protease-producing strains of Arsukibacterium isolated from two cold and alkaline environments.</title>
        <authorList>
            <person name="Lylloff J.E."/>
            <person name="Skov L.B."/>
            <person name="Jepsen M."/>
            <person name="Hallin P.F."/>
            <person name="Sorensen S.J."/>
            <person name="Stougaard P."/>
            <person name="Glaring M.A."/>
        </authorList>
    </citation>
    <scope>NUCLEOTIDE SEQUENCE [LARGE SCALE GENOMIC DNA]</scope>
    <source>
        <strain evidence="2 3">GCM72</strain>
    </source>
</reference>
<dbReference type="PANTHER" id="PTHR30087:SF0">
    <property type="entry name" value="INNER MEMBRANE PROTEIN"/>
    <property type="match status" value="1"/>
</dbReference>
<dbReference type="PIRSF" id="PIRSF037004">
    <property type="entry name" value="UCP037004"/>
    <property type="match status" value="1"/>
</dbReference>
<sequence length="313" mass="35488">MTIKIGISACVLGEPVRFDGGHKASGFCLQQLKPLVQYIAVCPEQAIGLGVPRPAIRLQRDSAMQIRLVQSRDPAIDHTAKMLSYTEKLLPELAVLSGYVVCAKSPSCGMERVRLYDDAGQQLGKIGVGIYTRQLMQHYPWLPVEEDGRLLDPTIKENFITRIFACHDYQQQMQGGFTVAKLVQFHSRYKFLVMAHSPVAYRELGRLVASAKLFTPADLSERYLTDLMHALKNIASRQQHANVLQHLQGFLKKSLNRAEKLELTDLIHRYRQGFLPLMAPLTLLNHHLRQFPNQYVAAQRYLNPYPEQLGLRA</sequence>
<protein>
    <submittedName>
        <fullName evidence="2">Membrane protein</fullName>
    </submittedName>
</protein>
<dbReference type="RefSeq" id="WP_046557016.1">
    <property type="nucleotide sequence ID" value="NZ_LAHO01000005.1"/>
</dbReference>
<evidence type="ECO:0000313" key="3">
    <source>
        <dbReference type="Proteomes" id="UP000034228"/>
    </source>
</evidence>
<comment type="caution">
    <text evidence="2">The sequence shown here is derived from an EMBL/GenBank/DDBJ whole genome shotgun (WGS) entry which is preliminary data.</text>
</comment>
<dbReference type="OrthoDB" id="495783at2"/>
<dbReference type="STRING" id="336831.WG68_07350"/>
<proteinExistence type="predicted"/>
<dbReference type="Pfam" id="PF04463">
    <property type="entry name" value="2-thiour_desulf"/>
    <property type="match status" value="1"/>
</dbReference>
<organism evidence="2 3">
    <name type="scientific">Arsukibacterium ikkense</name>
    <dbReference type="NCBI Taxonomy" id="336831"/>
    <lineage>
        <taxon>Bacteria</taxon>
        <taxon>Pseudomonadati</taxon>
        <taxon>Pseudomonadota</taxon>
        <taxon>Gammaproteobacteria</taxon>
        <taxon>Chromatiales</taxon>
        <taxon>Chromatiaceae</taxon>
        <taxon>Arsukibacterium</taxon>
    </lineage>
</organism>
<dbReference type="PANTHER" id="PTHR30087">
    <property type="entry name" value="INNER MEMBRANE PROTEIN"/>
    <property type="match status" value="1"/>
</dbReference>
<dbReference type="PATRIC" id="fig|336831.14.peg.1377"/>
<keyword evidence="3" id="KW-1185">Reference proteome</keyword>
<dbReference type="InterPro" id="IPR007553">
    <property type="entry name" value="2-thiour_desulf"/>
</dbReference>
<name>A0A0M2VAJ9_9GAMM</name>
<dbReference type="InterPro" id="IPR013560">
    <property type="entry name" value="DUF1722"/>
</dbReference>
<dbReference type="Proteomes" id="UP000034228">
    <property type="component" value="Unassembled WGS sequence"/>
</dbReference>
<dbReference type="EMBL" id="LAHO01000005">
    <property type="protein sequence ID" value="KKO46158.1"/>
    <property type="molecule type" value="Genomic_DNA"/>
</dbReference>
<evidence type="ECO:0000259" key="1">
    <source>
        <dbReference type="Pfam" id="PF08349"/>
    </source>
</evidence>
<dbReference type="Pfam" id="PF08349">
    <property type="entry name" value="DUF1722"/>
    <property type="match status" value="1"/>
</dbReference>
<dbReference type="InterPro" id="IPR017087">
    <property type="entry name" value="UCP037004"/>
</dbReference>
<feature type="domain" description="DUF1722" evidence="1">
    <location>
        <begin position="190"/>
        <end position="306"/>
    </location>
</feature>
<evidence type="ECO:0000313" key="2">
    <source>
        <dbReference type="EMBL" id="KKO46158.1"/>
    </source>
</evidence>